<dbReference type="AlphaFoldDB" id="A0A1I7ML35"/>
<organism evidence="1 2">
    <name type="scientific">Micrococcus terreus</name>
    <dbReference type="NCBI Taxonomy" id="574650"/>
    <lineage>
        <taxon>Bacteria</taxon>
        <taxon>Bacillati</taxon>
        <taxon>Actinomycetota</taxon>
        <taxon>Actinomycetes</taxon>
        <taxon>Micrococcales</taxon>
        <taxon>Micrococcaceae</taxon>
        <taxon>Micrococcus</taxon>
    </lineage>
</organism>
<accession>A0A1I7ML35</accession>
<dbReference type="EMBL" id="FPCG01000004">
    <property type="protein sequence ID" value="SFV22626.1"/>
    <property type="molecule type" value="Genomic_DNA"/>
</dbReference>
<proteinExistence type="predicted"/>
<dbReference type="Proteomes" id="UP000198881">
    <property type="component" value="Unassembled WGS sequence"/>
</dbReference>
<keyword evidence="2" id="KW-1185">Reference proteome</keyword>
<sequence length="227" mass="24770">MYVPSLQDAVNRYATSLVVPSMLAKLHPGARGNPGNAGALAPAIVLTAVSASEGFVEEFVALVAAHRIQSFRQIAKLVSMNNPTVRVFDEKLRQVLAWGDGTILKTPFAVNVWKPTAIGDSSWVRKQALSWTDAETHAEGWMQVRHCLTHGLARGFRSEVWPGPLRGTVSASSVLRPRSNGKYSLSVHGAESYAHIYCVCAQRLADEAAFFVGNPTLDWSRVPDFKL</sequence>
<name>A0A1I7ML35_9MICC</name>
<evidence type="ECO:0000313" key="2">
    <source>
        <dbReference type="Proteomes" id="UP000198881"/>
    </source>
</evidence>
<dbReference type="OrthoDB" id="3369793at2"/>
<reference evidence="1 2" key="1">
    <citation type="submission" date="2016-10" db="EMBL/GenBank/DDBJ databases">
        <authorList>
            <person name="de Groot N.N."/>
        </authorList>
    </citation>
    <scope>NUCLEOTIDE SEQUENCE [LARGE SCALE GENOMIC DNA]</scope>
    <source>
        <strain evidence="1 2">CGMCC 1.7054</strain>
    </source>
</reference>
<gene>
    <name evidence="1" type="ORF">SAMN04487966_104234</name>
</gene>
<protein>
    <submittedName>
        <fullName evidence="1">Uncharacterized protein</fullName>
    </submittedName>
</protein>
<evidence type="ECO:0000313" key="1">
    <source>
        <dbReference type="EMBL" id="SFV22626.1"/>
    </source>
</evidence>